<reference evidence="1" key="1">
    <citation type="journal article" date="2019" name="bioRxiv">
        <title>The Genome of the Zebra Mussel, Dreissena polymorpha: A Resource for Invasive Species Research.</title>
        <authorList>
            <person name="McCartney M.A."/>
            <person name="Auch B."/>
            <person name="Kono T."/>
            <person name="Mallez S."/>
            <person name="Zhang Y."/>
            <person name="Obille A."/>
            <person name="Becker A."/>
            <person name="Abrahante J.E."/>
            <person name="Garbe J."/>
            <person name="Badalamenti J.P."/>
            <person name="Herman A."/>
            <person name="Mangelson H."/>
            <person name="Liachko I."/>
            <person name="Sullivan S."/>
            <person name="Sone E.D."/>
            <person name="Koren S."/>
            <person name="Silverstein K.A.T."/>
            <person name="Beckman K.B."/>
            <person name="Gohl D.M."/>
        </authorList>
    </citation>
    <scope>NUCLEOTIDE SEQUENCE</scope>
    <source>
        <strain evidence="1">Duluth1</strain>
        <tissue evidence="1">Whole animal</tissue>
    </source>
</reference>
<dbReference type="Proteomes" id="UP000828390">
    <property type="component" value="Unassembled WGS sequence"/>
</dbReference>
<proteinExistence type="predicted"/>
<evidence type="ECO:0000313" key="1">
    <source>
        <dbReference type="EMBL" id="KAH3800681.1"/>
    </source>
</evidence>
<name>A0A9D4FPQ2_DREPO</name>
<evidence type="ECO:0000313" key="2">
    <source>
        <dbReference type="Proteomes" id="UP000828390"/>
    </source>
</evidence>
<reference evidence="1" key="2">
    <citation type="submission" date="2020-11" db="EMBL/GenBank/DDBJ databases">
        <authorList>
            <person name="McCartney M.A."/>
            <person name="Auch B."/>
            <person name="Kono T."/>
            <person name="Mallez S."/>
            <person name="Becker A."/>
            <person name="Gohl D.M."/>
            <person name="Silverstein K.A.T."/>
            <person name="Koren S."/>
            <person name="Bechman K.B."/>
            <person name="Herman A."/>
            <person name="Abrahante J.E."/>
            <person name="Garbe J."/>
        </authorList>
    </citation>
    <scope>NUCLEOTIDE SEQUENCE</scope>
    <source>
        <strain evidence="1">Duluth1</strain>
        <tissue evidence="1">Whole animal</tissue>
    </source>
</reference>
<dbReference type="AlphaFoldDB" id="A0A9D4FPQ2"/>
<protein>
    <submittedName>
        <fullName evidence="1">Uncharacterized protein</fullName>
    </submittedName>
</protein>
<sequence>MNHHGWCGCRVVTLWSTIPEVHGSIPGRGTGKFRNVSSVPTQLEMYWYETQSQNRNKAHCVIPAITYERFNNARLLDREQSTRCSIEGKRDVMFM</sequence>
<accession>A0A9D4FPQ2</accession>
<keyword evidence="2" id="KW-1185">Reference proteome</keyword>
<comment type="caution">
    <text evidence="1">The sequence shown here is derived from an EMBL/GenBank/DDBJ whole genome shotgun (WGS) entry which is preliminary data.</text>
</comment>
<dbReference type="EMBL" id="JAIWYP010000007">
    <property type="protein sequence ID" value="KAH3800681.1"/>
    <property type="molecule type" value="Genomic_DNA"/>
</dbReference>
<gene>
    <name evidence="1" type="ORF">DPMN_154320</name>
</gene>
<organism evidence="1 2">
    <name type="scientific">Dreissena polymorpha</name>
    <name type="common">Zebra mussel</name>
    <name type="synonym">Mytilus polymorpha</name>
    <dbReference type="NCBI Taxonomy" id="45954"/>
    <lineage>
        <taxon>Eukaryota</taxon>
        <taxon>Metazoa</taxon>
        <taxon>Spiralia</taxon>
        <taxon>Lophotrochozoa</taxon>
        <taxon>Mollusca</taxon>
        <taxon>Bivalvia</taxon>
        <taxon>Autobranchia</taxon>
        <taxon>Heteroconchia</taxon>
        <taxon>Euheterodonta</taxon>
        <taxon>Imparidentia</taxon>
        <taxon>Neoheterodontei</taxon>
        <taxon>Myida</taxon>
        <taxon>Dreissenoidea</taxon>
        <taxon>Dreissenidae</taxon>
        <taxon>Dreissena</taxon>
    </lineage>
</organism>